<dbReference type="PROSITE" id="PS51146">
    <property type="entry name" value="KAIC"/>
    <property type="match status" value="1"/>
</dbReference>
<evidence type="ECO:0000259" key="1">
    <source>
        <dbReference type="PROSITE" id="PS51146"/>
    </source>
</evidence>
<dbReference type="InterPro" id="IPR051347">
    <property type="entry name" value="Circadian_clock_KaiC-rel"/>
</dbReference>
<dbReference type="EMBL" id="CP064981">
    <property type="protein sequence ID" value="QQR92379.1"/>
    <property type="molecule type" value="Genomic_DNA"/>
</dbReference>
<feature type="domain" description="KaiC" evidence="1">
    <location>
        <begin position="19"/>
        <end position="253"/>
    </location>
</feature>
<dbReference type="InterPro" id="IPR010624">
    <property type="entry name" value="KaiC_dom"/>
</dbReference>
<dbReference type="InterPro" id="IPR027417">
    <property type="entry name" value="P-loop_NTPase"/>
</dbReference>
<gene>
    <name evidence="2" type="ORF">IPJ89_04450</name>
</gene>
<dbReference type="AlphaFoldDB" id="A0A7T9DJA6"/>
<dbReference type="PANTHER" id="PTHR42926">
    <property type="match status" value="1"/>
</dbReference>
<reference evidence="2" key="1">
    <citation type="submission" date="2020-11" db="EMBL/GenBank/DDBJ databases">
        <title>Connecting structure to function with the recovery of over 1000 high-quality activated sludge metagenome-assembled genomes encoding full-length rRNA genes using long-read sequencing.</title>
        <authorList>
            <person name="Singleton C.M."/>
            <person name="Petriglieri F."/>
            <person name="Kristensen J.M."/>
            <person name="Kirkegaard R.H."/>
            <person name="Michaelsen T.Y."/>
            <person name="Andersen M.H."/>
            <person name="Karst S.M."/>
            <person name="Dueholm M.S."/>
            <person name="Nielsen P.H."/>
            <person name="Albertsen M."/>
        </authorList>
    </citation>
    <scope>NUCLEOTIDE SEQUENCE</scope>
    <source>
        <strain evidence="2">Fred_18-Q3-R57-64_BAT3C.431</strain>
    </source>
</reference>
<dbReference type="PANTHER" id="PTHR42926:SF1">
    <property type="entry name" value="CIRCADIAN CLOCK OSCILLATOR PROTEIN KAIC 1"/>
    <property type="match status" value="1"/>
</dbReference>
<sequence length="253" mass="28222">MPEVPVVPAAIPNSKPNIRRIPTGIPGFDELIEGGLEEKTNTLVQGYAGTGKTTFSLQFLYQGAIQYNEPGVYLSFAESKDSIFRHALNFGWDFYALEQQGLARHLFYKAHQVNKLLEEGGGAVRDAIQEIGAKRLVIDSITAYGLLFRDEYKQREALLVFFDFLVKWGCTSLIIAEEISTEKEGTAGEIGFLTDGIVLFYYSKVEDENGNIHRKHKIEVLKMRGTNHYNGVMDMHFTKSGVAIVPPKDLLGG</sequence>
<accession>A0A7T9DJA6</accession>
<dbReference type="GO" id="GO:0005524">
    <property type="term" value="F:ATP binding"/>
    <property type="evidence" value="ECO:0007669"/>
    <property type="project" value="InterPro"/>
</dbReference>
<dbReference type="Gene3D" id="3.40.50.300">
    <property type="entry name" value="P-loop containing nucleotide triphosphate hydrolases"/>
    <property type="match status" value="1"/>
</dbReference>
<name>A0A7T9DJA6_9ARCH</name>
<protein>
    <recommendedName>
        <fullName evidence="1">KaiC domain-containing protein</fullName>
    </recommendedName>
</protein>
<dbReference type="InterPro" id="IPR014774">
    <property type="entry name" value="KaiC-like_dom"/>
</dbReference>
<dbReference type="SUPFAM" id="SSF52540">
    <property type="entry name" value="P-loop containing nucleoside triphosphate hydrolases"/>
    <property type="match status" value="1"/>
</dbReference>
<organism evidence="2">
    <name type="scientific">Candidatus Iainarchaeum sp</name>
    <dbReference type="NCBI Taxonomy" id="3101447"/>
    <lineage>
        <taxon>Archaea</taxon>
        <taxon>Candidatus Iainarchaeota</taxon>
        <taxon>Candidatus Iainarchaeia</taxon>
        <taxon>Candidatus Iainarchaeales</taxon>
        <taxon>Candidatus Iainarchaeaceae</taxon>
        <taxon>Candidatus Iainarchaeum</taxon>
    </lineage>
</organism>
<proteinExistence type="predicted"/>
<dbReference type="Pfam" id="PF06745">
    <property type="entry name" value="ATPase"/>
    <property type="match status" value="1"/>
</dbReference>
<evidence type="ECO:0000313" key="2">
    <source>
        <dbReference type="EMBL" id="QQR92379.1"/>
    </source>
</evidence>
<dbReference type="Proteomes" id="UP000596004">
    <property type="component" value="Chromosome"/>
</dbReference>